<name>A0A0C5BQU6_9MICO</name>
<keyword evidence="1" id="KW-0812">Transmembrane</keyword>
<dbReference type="KEGG" id="rtc:APU90_04935"/>
<feature type="transmembrane region" description="Helical" evidence="1">
    <location>
        <begin position="92"/>
        <end position="112"/>
    </location>
</feature>
<reference evidence="2 4" key="1">
    <citation type="submission" date="2015-04" db="EMBL/GenBank/DDBJ databases">
        <title>Draft genome sequence of Rathayibacter toxicus strain FH-142 (AKA 70134 or CS 32), a Western Australian isolate.</title>
        <authorList>
            <consortium name="Consortium for Microbial Forensics and Genomics (microFORGE)"/>
            <person name="Knight B.M."/>
            <person name="Roberts D.P."/>
            <person name="Lin D."/>
            <person name="Hari K."/>
            <person name="Fletcher J."/>
            <person name="Melcher U."/>
            <person name="Blagden T."/>
            <person name="Luster D.G."/>
            <person name="Sechler A.J."/>
            <person name="Schneider W.L."/>
            <person name="Winegar R.A."/>
        </authorList>
    </citation>
    <scope>NUCLEOTIDE SEQUENCE [LARGE SCALE GENOMIC DNA]</scope>
    <source>
        <strain evidence="2 4">FH142</strain>
    </source>
</reference>
<gene>
    <name evidence="3" type="ORF">C5C51_01320</name>
    <name evidence="2" type="ORF">VT73_02570</name>
</gene>
<feature type="transmembrane region" description="Helical" evidence="1">
    <location>
        <begin position="118"/>
        <end position="140"/>
    </location>
</feature>
<dbReference type="Proteomes" id="UP000052979">
    <property type="component" value="Unassembled WGS sequence"/>
</dbReference>
<feature type="transmembrane region" description="Helical" evidence="1">
    <location>
        <begin position="175"/>
        <end position="199"/>
    </location>
</feature>
<feature type="transmembrane region" description="Helical" evidence="1">
    <location>
        <begin position="61"/>
        <end position="85"/>
    </location>
</feature>
<feature type="transmembrane region" description="Helical" evidence="1">
    <location>
        <begin position="152"/>
        <end position="169"/>
    </location>
</feature>
<keyword evidence="1" id="KW-0472">Membrane</keyword>
<keyword evidence="1" id="KW-1133">Transmembrane helix</keyword>
<accession>A0A0C5BQU6</accession>
<evidence type="ECO:0000313" key="5">
    <source>
        <dbReference type="Proteomes" id="UP000237966"/>
    </source>
</evidence>
<dbReference type="EMBL" id="LBFI01000024">
    <property type="protein sequence ID" value="KKM46005.1"/>
    <property type="molecule type" value="Genomic_DNA"/>
</dbReference>
<organism evidence="2 4">
    <name type="scientific">Rathayibacter toxicus</name>
    <dbReference type="NCBI Taxonomy" id="145458"/>
    <lineage>
        <taxon>Bacteria</taxon>
        <taxon>Bacillati</taxon>
        <taxon>Actinomycetota</taxon>
        <taxon>Actinomycetes</taxon>
        <taxon>Micrococcales</taxon>
        <taxon>Microbacteriaceae</taxon>
        <taxon>Rathayibacter</taxon>
    </lineage>
</organism>
<sequence length="216" mass="21957">MLFGLLAFLLPRRDRPHHQRGSTVAHSADTASRLWLLPLARAAVAGVIGCVVTFSPDHGPAMGLLVCGAFAISGGAVSVITALLTLTARARLFAFCAAAVTLLVGVAAFIALPVANLLSFVALLAGWALVAGALEFSSGCYGQGIAARDRRVVGVGTMLFGAAFALLPAQPVAAVGLFGAYAVMLAVYLAIAAFSLKWVGAAAAVARSTPTPRGNQ</sequence>
<evidence type="ECO:0008006" key="6">
    <source>
        <dbReference type="Google" id="ProtNLM"/>
    </source>
</evidence>
<dbReference type="PATRIC" id="fig|145458.7.peg.377"/>
<dbReference type="STRING" id="145458.APU90_04935"/>
<reference evidence="3 5" key="2">
    <citation type="submission" date="2018-02" db="EMBL/GenBank/DDBJ databases">
        <title>Bacteriophage NCPPB3778 and a type I-E CRISPR drive the evolution of the US Biological Select Agent, Rathayibacter toxicus.</title>
        <authorList>
            <person name="Davis E.W.II."/>
            <person name="Tabima J.F."/>
            <person name="Weisberg A.J."/>
            <person name="Lopes L.D."/>
            <person name="Wiseman M.S."/>
            <person name="Wiseman M.S."/>
            <person name="Pupko T."/>
            <person name="Belcher M.S."/>
            <person name="Sechler A.J."/>
            <person name="Tancos M.A."/>
            <person name="Schroeder B.K."/>
            <person name="Murray T.D."/>
            <person name="Luster D.G."/>
            <person name="Schneider W.L."/>
            <person name="Rogers E."/>
            <person name="Andreote F.D."/>
            <person name="Grunwald N.J."/>
            <person name="Putnam M.L."/>
            <person name="Chang J.H."/>
        </authorList>
    </citation>
    <scope>NUCLEOTIDE SEQUENCE [LARGE SCALE GENOMIC DNA]</scope>
    <source>
        <strain evidence="3 5">FH99</strain>
    </source>
</reference>
<proteinExistence type="predicted"/>
<evidence type="ECO:0000313" key="4">
    <source>
        <dbReference type="Proteomes" id="UP000052979"/>
    </source>
</evidence>
<comment type="caution">
    <text evidence="2">The sequence shown here is derived from an EMBL/GenBank/DDBJ whole genome shotgun (WGS) entry which is preliminary data.</text>
</comment>
<evidence type="ECO:0000313" key="2">
    <source>
        <dbReference type="EMBL" id="KKM46005.1"/>
    </source>
</evidence>
<keyword evidence="4" id="KW-1185">Reference proteome</keyword>
<dbReference type="KEGG" id="rtx:TI83_01555"/>
<dbReference type="AlphaFoldDB" id="A0A0C5BQU6"/>
<protein>
    <recommendedName>
        <fullName evidence="6">DUF308 domain-containing protein</fullName>
    </recommendedName>
</protein>
<dbReference type="Proteomes" id="UP000237966">
    <property type="component" value="Unassembled WGS sequence"/>
</dbReference>
<dbReference type="EMBL" id="PSWU01000004">
    <property type="protein sequence ID" value="PPI16091.1"/>
    <property type="molecule type" value="Genomic_DNA"/>
</dbReference>
<evidence type="ECO:0000313" key="3">
    <source>
        <dbReference type="EMBL" id="PPI16091.1"/>
    </source>
</evidence>
<evidence type="ECO:0000256" key="1">
    <source>
        <dbReference type="SAM" id="Phobius"/>
    </source>
</evidence>
<dbReference type="eggNOG" id="COG3247">
    <property type="taxonomic scope" value="Bacteria"/>
</dbReference>